<evidence type="ECO:0000256" key="4">
    <source>
        <dbReference type="ARBA" id="ARBA00022840"/>
    </source>
</evidence>
<dbReference type="Proteomes" id="UP001589610">
    <property type="component" value="Unassembled WGS sequence"/>
</dbReference>
<evidence type="ECO:0000256" key="3">
    <source>
        <dbReference type="ARBA" id="ARBA00022741"/>
    </source>
</evidence>
<dbReference type="EMBL" id="JBHMBS010000039">
    <property type="protein sequence ID" value="MFB9681809.1"/>
    <property type="molecule type" value="Genomic_DNA"/>
</dbReference>
<evidence type="ECO:0000256" key="1">
    <source>
        <dbReference type="ARBA" id="ARBA00005417"/>
    </source>
</evidence>
<comment type="caution">
    <text evidence="6">The sequence shown here is derived from an EMBL/GenBank/DDBJ whole genome shotgun (WGS) entry which is preliminary data.</text>
</comment>
<reference evidence="6 7" key="1">
    <citation type="submission" date="2024-09" db="EMBL/GenBank/DDBJ databases">
        <authorList>
            <person name="Sun Q."/>
            <person name="Mori K."/>
        </authorList>
    </citation>
    <scope>NUCLEOTIDE SEQUENCE [LARGE SCALE GENOMIC DNA]</scope>
    <source>
        <strain evidence="6 7">JCM 3028</strain>
    </source>
</reference>
<comment type="similarity">
    <text evidence="1">Belongs to the ABC transporter superfamily.</text>
</comment>
<dbReference type="Gene3D" id="3.40.50.300">
    <property type="entry name" value="P-loop containing nucleotide triphosphate hydrolases"/>
    <property type="match status" value="1"/>
</dbReference>
<dbReference type="CDD" id="cd03255">
    <property type="entry name" value="ABC_MJ0796_LolCDE_FtsE"/>
    <property type="match status" value="1"/>
</dbReference>
<name>A0ABV5TRP4_9ACTN</name>
<dbReference type="SUPFAM" id="SSF52540">
    <property type="entry name" value="P-loop containing nucleoside triphosphate hydrolases"/>
    <property type="match status" value="1"/>
</dbReference>
<keyword evidence="4 6" id="KW-0067">ATP-binding</keyword>
<dbReference type="SMART" id="SM00382">
    <property type="entry name" value="AAA"/>
    <property type="match status" value="1"/>
</dbReference>
<evidence type="ECO:0000313" key="6">
    <source>
        <dbReference type="EMBL" id="MFB9681809.1"/>
    </source>
</evidence>
<evidence type="ECO:0000313" key="7">
    <source>
        <dbReference type="Proteomes" id="UP001589610"/>
    </source>
</evidence>
<keyword evidence="7" id="KW-1185">Reference proteome</keyword>
<dbReference type="GO" id="GO:0005524">
    <property type="term" value="F:ATP binding"/>
    <property type="evidence" value="ECO:0007669"/>
    <property type="project" value="UniProtKB-KW"/>
</dbReference>
<evidence type="ECO:0000256" key="2">
    <source>
        <dbReference type="ARBA" id="ARBA00022448"/>
    </source>
</evidence>
<dbReference type="PROSITE" id="PS50893">
    <property type="entry name" value="ABC_TRANSPORTER_2"/>
    <property type="match status" value="1"/>
</dbReference>
<dbReference type="PANTHER" id="PTHR24220:SF689">
    <property type="entry name" value="LIPOPROTEIN-RELEASING SYSTEM ATP-BINDING PROTEIN LOLD"/>
    <property type="match status" value="1"/>
</dbReference>
<dbReference type="Pfam" id="PF00005">
    <property type="entry name" value="ABC_tran"/>
    <property type="match status" value="1"/>
</dbReference>
<keyword evidence="2" id="KW-0813">Transport</keyword>
<keyword evidence="3" id="KW-0547">Nucleotide-binding</keyword>
<sequence>MLDIENLSYSTPDTEIFTGLDLSVHTGESVVLCGPSGTGKTTLLTCVLGLTKPKSGRIRIAGEDVTGLSRKQLALYRRKHMGMVFQFGELLPELSPVENVALAALLAGVDRGSAYDSARALLSDLGVPPGQTPTAYLSGGERQRTAVARALITGAPLILADEPTGALDRESRDSVADLLFELPRRRRCALLIVTHDQAVAGRADRRFDLVAGRLVGDRA</sequence>
<dbReference type="PANTHER" id="PTHR24220">
    <property type="entry name" value="IMPORT ATP-BINDING PROTEIN"/>
    <property type="match status" value="1"/>
</dbReference>
<gene>
    <name evidence="6" type="ORF">ACFFRH_40595</name>
</gene>
<protein>
    <submittedName>
        <fullName evidence="6">ABC transporter ATP-binding protein</fullName>
    </submittedName>
</protein>
<organism evidence="6 7">
    <name type="scientific">Streptosporangium vulgare</name>
    <dbReference type="NCBI Taxonomy" id="46190"/>
    <lineage>
        <taxon>Bacteria</taxon>
        <taxon>Bacillati</taxon>
        <taxon>Actinomycetota</taxon>
        <taxon>Actinomycetes</taxon>
        <taxon>Streptosporangiales</taxon>
        <taxon>Streptosporangiaceae</taxon>
        <taxon>Streptosporangium</taxon>
    </lineage>
</organism>
<dbReference type="InterPro" id="IPR017911">
    <property type="entry name" value="MacB-like_ATP-bd"/>
</dbReference>
<feature type="domain" description="ABC transporter" evidence="5">
    <location>
        <begin position="2"/>
        <end position="219"/>
    </location>
</feature>
<accession>A0ABV5TRP4</accession>
<dbReference type="InterPro" id="IPR027417">
    <property type="entry name" value="P-loop_NTPase"/>
</dbReference>
<proteinExistence type="inferred from homology"/>
<dbReference type="InterPro" id="IPR015854">
    <property type="entry name" value="ABC_transpr_LolD-like"/>
</dbReference>
<dbReference type="RefSeq" id="WP_386163133.1">
    <property type="nucleotide sequence ID" value="NZ_JBHMBS010000039.1"/>
</dbReference>
<dbReference type="InterPro" id="IPR003593">
    <property type="entry name" value="AAA+_ATPase"/>
</dbReference>
<evidence type="ECO:0000259" key="5">
    <source>
        <dbReference type="PROSITE" id="PS50893"/>
    </source>
</evidence>
<dbReference type="InterPro" id="IPR003439">
    <property type="entry name" value="ABC_transporter-like_ATP-bd"/>
</dbReference>